<gene>
    <name evidence="2" type="ORF">OS242_19215</name>
</gene>
<dbReference type="EMBL" id="JAPMLT010000015">
    <property type="protein sequence ID" value="MCX7572071.1"/>
    <property type="molecule type" value="Genomic_DNA"/>
</dbReference>
<reference evidence="2 3" key="1">
    <citation type="submission" date="2022-11" db="EMBL/GenBank/DDBJ databases">
        <title>Study of microbial diversity in lake waters.</title>
        <authorList>
            <person name="Zhang J."/>
        </authorList>
    </citation>
    <scope>NUCLEOTIDE SEQUENCE [LARGE SCALE GENOMIC DNA]</scope>
    <source>
        <strain evidence="2 3">DT12</strain>
    </source>
</reference>
<proteinExistence type="predicted"/>
<dbReference type="InterPro" id="IPR031616">
    <property type="entry name" value="BsrE-like"/>
</dbReference>
<keyword evidence="1" id="KW-0812">Transmembrane</keyword>
<dbReference type="RefSeq" id="WP_267153321.1">
    <property type="nucleotide sequence ID" value="NZ_JAPMLT010000015.1"/>
</dbReference>
<protein>
    <submittedName>
        <fullName evidence="2">Holin-like toxin</fullName>
    </submittedName>
</protein>
<sequence length="32" mass="3663">MKGKDLLSILSLLFQFGMFLIALLTFVFLITK</sequence>
<evidence type="ECO:0000256" key="1">
    <source>
        <dbReference type="SAM" id="Phobius"/>
    </source>
</evidence>
<name>A0ABT3X594_9BACL</name>
<organism evidence="2 3">
    <name type="scientific">Tumebacillus lacus</name>
    <dbReference type="NCBI Taxonomy" id="2995335"/>
    <lineage>
        <taxon>Bacteria</taxon>
        <taxon>Bacillati</taxon>
        <taxon>Bacillota</taxon>
        <taxon>Bacilli</taxon>
        <taxon>Bacillales</taxon>
        <taxon>Alicyclobacillaceae</taxon>
        <taxon>Tumebacillus</taxon>
    </lineage>
</organism>
<keyword evidence="3" id="KW-1185">Reference proteome</keyword>
<keyword evidence="1" id="KW-0472">Membrane</keyword>
<dbReference type="Proteomes" id="UP001208017">
    <property type="component" value="Unassembled WGS sequence"/>
</dbReference>
<keyword evidence="1" id="KW-1133">Transmembrane helix</keyword>
<comment type="caution">
    <text evidence="2">The sequence shown here is derived from an EMBL/GenBank/DDBJ whole genome shotgun (WGS) entry which is preliminary data.</text>
</comment>
<accession>A0ABT3X594</accession>
<feature type="transmembrane region" description="Helical" evidence="1">
    <location>
        <begin position="6"/>
        <end position="30"/>
    </location>
</feature>
<evidence type="ECO:0000313" key="2">
    <source>
        <dbReference type="EMBL" id="MCX7572071.1"/>
    </source>
</evidence>
<dbReference type="Pfam" id="PF16935">
    <property type="entry name" value="Hol_Tox"/>
    <property type="match status" value="1"/>
</dbReference>
<evidence type="ECO:0000313" key="3">
    <source>
        <dbReference type="Proteomes" id="UP001208017"/>
    </source>
</evidence>